<comment type="caution">
    <text evidence="4">The sequence shown here is derived from an EMBL/GenBank/DDBJ whole genome shotgun (WGS) entry which is preliminary data.</text>
</comment>
<keyword evidence="5" id="KW-1185">Reference proteome</keyword>
<evidence type="ECO:0000313" key="5">
    <source>
        <dbReference type="Proteomes" id="UP000614047"/>
    </source>
</evidence>
<reference evidence="4" key="1">
    <citation type="submission" date="2020-11" db="EMBL/GenBank/DDBJ databases">
        <title>Sequencing the genomes of 1000 actinobacteria strains.</title>
        <authorList>
            <person name="Klenk H.-P."/>
        </authorList>
    </citation>
    <scope>NUCLEOTIDE SEQUENCE</scope>
    <source>
        <strain evidence="4">DSM 43175</strain>
    </source>
</reference>
<feature type="domain" description="YdbS-like PH" evidence="2">
    <location>
        <begin position="29"/>
        <end position="107"/>
    </location>
</feature>
<dbReference type="Pfam" id="PF03703">
    <property type="entry name" value="bPH_2"/>
    <property type="match status" value="1"/>
</dbReference>
<feature type="compositionally biased region" description="Low complexity" evidence="1">
    <location>
        <begin position="136"/>
        <end position="150"/>
    </location>
</feature>
<evidence type="ECO:0000259" key="3">
    <source>
        <dbReference type="Pfam" id="PF09851"/>
    </source>
</evidence>
<gene>
    <name evidence="4" type="ORF">IW256_003938</name>
</gene>
<evidence type="ECO:0008006" key="6">
    <source>
        <dbReference type="Google" id="ProtNLM"/>
    </source>
</evidence>
<dbReference type="Proteomes" id="UP000614047">
    <property type="component" value="Unassembled WGS sequence"/>
</dbReference>
<sequence>MTIHSGEEHTIWEGESQNVTAKATGGRFTLHYRLTTHYLYFETGGITGTKLEQVPLINVQDVDVAQSLVQKTRKVGNLMVHIVRPDGRHETAVFDSIPDPVRVRDLINQTVHQVRAAAHQRQVAEQQNLNVHRYEATGPVPAAPPAAGMPSAPPPQYTPAGTPPAAAGQQAYTADQVMEMLKKLGELRDAGVVTPEEFEAKKKDLLDRI</sequence>
<proteinExistence type="predicted"/>
<dbReference type="RefSeq" id="WP_197012371.1">
    <property type="nucleotide sequence ID" value="NZ_BAABES010000010.1"/>
</dbReference>
<protein>
    <recommendedName>
        <fullName evidence="6">PH domain-containing protein</fullName>
    </recommendedName>
</protein>
<name>A0A931GK43_9ACTN</name>
<accession>A0A931GK43</accession>
<dbReference type="InterPro" id="IPR005182">
    <property type="entry name" value="YdbS-like_PH"/>
</dbReference>
<evidence type="ECO:0000256" key="1">
    <source>
        <dbReference type="SAM" id="MobiDB-lite"/>
    </source>
</evidence>
<dbReference type="AlphaFoldDB" id="A0A931GK43"/>
<feature type="domain" description="SHOCT" evidence="3">
    <location>
        <begin position="181"/>
        <end position="206"/>
    </location>
</feature>
<dbReference type="InterPro" id="IPR018649">
    <property type="entry name" value="SHOCT"/>
</dbReference>
<feature type="compositionally biased region" description="Low complexity" evidence="1">
    <location>
        <begin position="158"/>
        <end position="170"/>
    </location>
</feature>
<evidence type="ECO:0000259" key="2">
    <source>
        <dbReference type="Pfam" id="PF03703"/>
    </source>
</evidence>
<organism evidence="4 5">
    <name type="scientific">Actinomadura viridis</name>
    <dbReference type="NCBI Taxonomy" id="58110"/>
    <lineage>
        <taxon>Bacteria</taxon>
        <taxon>Bacillati</taxon>
        <taxon>Actinomycetota</taxon>
        <taxon>Actinomycetes</taxon>
        <taxon>Streptosporangiales</taxon>
        <taxon>Thermomonosporaceae</taxon>
        <taxon>Actinomadura</taxon>
    </lineage>
</organism>
<evidence type="ECO:0000313" key="4">
    <source>
        <dbReference type="EMBL" id="MBG6089825.1"/>
    </source>
</evidence>
<dbReference type="Pfam" id="PF09851">
    <property type="entry name" value="SHOCT"/>
    <property type="match status" value="1"/>
</dbReference>
<feature type="region of interest" description="Disordered" evidence="1">
    <location>
        <begin position="136"/>
        <end position="170"/>
    </location>
</feature>
<dbReference type="EMBL" id="JADOUA010000001">
    <property type="protein sequence ID" value="MBG6089825.1"/>
    <property type="molecule type" value="Genomic_DNA"/>
</dbReference>